<dbReference type="AlphaFoldDB" id="A0A6J5DXL0"/>
<dbReference type="InterPro" id="IPR019646">
    <property type="entry name" value="Aminoglyc_AdlTrfase"/>
</dbReference>
<dbReference type="EMBL" id="CADIKG010000007">
    <property type="protein sequence ID" value="CAB3758818.1"/>
    <property type="molecule type" value="Genomic_DNA"/>
</dbReference>
<dbReference type="InterPro" id="IPR043519">
    <property type="entry name" value="NT_sf"/>
</dbReference>
<name>A0A6J5DXL0_9BURK</name>
<protein>
    <recommendedName>
        <fullName evidence="4">Amino acid transporter</fullName>
    </recommendedName>
</protein>
<feature type="region of interest" description="Disordered" evidence="1">
    <location>
        <begin position="240"/>
        <end position="260"/>
    </location>
</feature>
<accession>A0A6J5DXL0</accession>
<dbReference type="Proteomes" id="UP000494135">
    <property type="component" value="Unassembled WGS sequence"/>
</dbReference>
<feature type="compositionally biased region" description="Basic residues" evidence="1">
    <location>
        <begin position="251"/>
        <end position="260"/>
    </location>
</feature>
<proteinExistence type="predicted"/>
<dbReference type="Gene3D" id="3.30.460.40">
    <property type="match status" value="1"/>
</dbReference>
<reference evidence="2 3" key="1">
    <citation type="submission" date="2020-04" db="EMBL/GenBank/DDBJ databases">
        <authorList>
            <person name="De Canck E."/>
        </authorList>
    </citation>
    <scope>NUCLEOTIDE SEQUENCE [LARGE SCALE GENOMIC DNA]</scope>
    <source>
        <strain evidence="2 3">LMG 29660</strain>
    </source>
</reference>
<organism evidence="2 3">
    <name type="scientific">Burkholderia puraquae</name>
    <dbReference type="NCBI Taxonomy" id="1904757"/>
    <lineage>
        <taxon>Bacteria</taxon>
        <taxon>Pseudomonadati</taxon>
        <taxon>Pseudomonadota</taxon>
        <taxon>Betaproteobacteria</taxon>
        <taxon>Burkholderiales</taxon>
        <taxon>Burkholderiaceae</taxon>
        <taxon>Burkholderia</taxon>
        <taxon>Burkholderia cepacia complex</taxon>
    </lineage>
</organism>
<dbReference type="SUPFAM" id="SSF81301">
    <property type="entry name" value="Nucleotidyltransferase"/>
    <property type="match status" value="1"/>
</dbReference>
<gene>
    <name evidence="2" type="ORF">LMG29660_03541</name>
</gene>
<feature type="compositionally biased region" description="Polar residues" evidence="1">
    <location>
        <begin position="240"/>
        <end position="249"/>
    </location>
</feature>
<evidence type="ECO:0008006" key="4">
    <source>
        <dbReference type="Google" id="ProtNLM"/>
    </source>
</evidence>
<dbReference type="Pfam" id="PF10706">
    <property type="entry name" value="Aminoglyc_resit"/>
    <property type="match status" value="1"/>
</dbReference>
<sequence length="260" mass="29916">MYWNIGQRSRSACFSACHFNRMSTQMAIPDLDAWKAWHPVELARRLNAVHLPWCVVGGWALDLWHGAQTREHGDLEFTILREDFGTFRQAFDDLAFYTAHAGVVEKLPENQNAPSGIMQFWGFDRADGSWRIDMMIEPGTVESWAYKRKPSFKRPRAEMVTKTNDGIPYLNPSAVLLFKARDRRPKDQQDFDKALPKLPAAERAWLKGCPDVLGIGGHWTTVTIPRHLQTWPIPLNTTDEATHATSNRQPVHCRRPAWRR</sequence>
<evidence type="ECO:0000313" key="3">
    <source>
        <dbReference type="Proteomes" id="UP000494135"/>
    </source>
</evidence>
<evidence type="ECO:0000256" key="1">
    <source>
        <dbReference type="SAM" id="MobiDB-lite"/>
    </source>
</evidence>
<evidence type="ECO:0000313" key="2">
    <source>
        <dbReference type="EMBL" id="CAB3758818.1"/>
    </source>
</evidence>